<dbReference type="Gene3D" id="2.130.10.10">
    <property type="entry name" value="YVTN repeat-like/Quinoprotein amine dehydrogenase"/>
    <property type="match status" value="1"/>
</dbReference>
<evidence type="ECO:0000313" key="2">
    <source>
        <dbReference type="Proteomes" id="UP001264980"/>
    </source>
</evidence>
<comment type="caution">
    <text evidence="1">The sequence shown here is derived from an EMBL/GenBank/DDBJ whole genome shotgun (WGS) entry which is preliminary data.</text>
</comment>
<dbReference type="EMBL" id="JAVDTI010000002">
    <property type="protein sequence ID" value="MDR6805354.1"/>
    <property type="molecule type" value="Genomic_DNA"/>
</dbReference>
<dbReference type="InterPro" id="IPR015943">
    <property type="entry name" value="WD40/YVTN_repeat-like_dom_sf"/>
</dbReference>
<evidence type="ECO:0008006" key="3">
    <source>
        <dbReference type="Google" id="ProtNLM"/>
    </source>
</evidence>
<gene>
    <name evidence="1" type="ORF">J2W84_002400</name>
</gene>
<dbReference type="RefSeq" id="WP_309983081.1">
    <property type="nucleotide sequence ID" value="NZ_JAVDTI010000002.1"/>
</dbReference>
<proteinExistence type="predicted"/>
<evidence type="ECO:0000313" key="1">
    <source>
        <dbReference type="EMBL" id="MDR6805354.1"/>
    </source>
</evidence>
<dbReference type="SUPFAM" id="SSF110296">
    <property type="entry name" value="Oligoxyloglucan reducing end-specific cellobiohydrolase"/>
    <property type="match status" value="1"/>
</dbReference>
<protein>
    <recommendedName>
        <fullName evidence="3">Exo-alpha-sialidase</fullName>
    </recommendedName>
</protein>
<reference evidence="1 2" key="1">
    <citation type="submission" date="2023-07" db="EMBL/GenBank/DDBJ databases">
        <title>Sorghum-associated microbial communities from plants grown in Nebraska, USA.</title>
        <authorList>
            <person name="Schachtman D."/>
        </authorList>
    </citation>
    <scope>NUCLEOTIDE SEQUENCE [LARGE SCALE GENOMIC DNA]</scope>
    <source>
        <strain evidence="1 2">BE57</strain>
    </source>
</reference>
<keyword evidence="2" id="KW-1185">Reference proteome</keyword>
<accession>A0ABU1QW31</accession>
<sequence length="235" mass="27047">MKKLFLILFSLLTFLGCRNDNDAPVPEAMFEHPDWYILRSPDNRDIKAVHGNIDDTLTITTGFEVFVTTDKGKTWTKGNYNARVGLFAFMEKQDTLYVMETQRTGASVFDNKFGMLPSWFSTDRGLRWERSTARWDVEDYKVPINYAFSGNGIRFQIDLIQTEDGYLHTIGIKSESGRKIELPARHQLVSLYFDKESRLYVTGSAPLCGKENTFEFCDQINRSGTVYVSKRPVLF</sequence>
<organism evidence="1 2">
    <name type="scientific">Dyadobacter fermentans</name>
    <dbReference type="NCBI Taxonomy" id="94254"/>
    <lineage>
        <taxon>Bacteria</taxon>
        <taxon>Pseudomonadati</taxon>
        <taxon>Bacteroidota</taxon>
        <taxon>Cytophagia</taxon>
        <taxon>Cytophagales</taxon>
        <taxon>Spirosomataceae</taxon>
        <taxon>Dyadobacter</taxon>
    </lineage>
</organism>
<name>A0ABU1QW31_9BACT</name>
<dbReference type="Proteomes" id="UP001264980">
    <property type="component" value="Unassembled WGS sequence"/>
</dbReference>
<dbReference type="PROSITE" id="PS51257">
    <property type="entry name" value="PROKAR_LIPOPROTEIN"/>
    <property type="match status" value="1"/>
</dbReference>